<dbReference type="Gene3D" id="3.20.20.120">
    <property type="entry name" value="Enolase-like C-terminal domain"/>
    <property type="match status" value="1"/>
</dbReference>
<dbReference type="Pfam" id="PF00113">
    <property type="entry name" value="Enolase_C"/>
    <property type="match status" value="1"/>
</dbReference>
<dbReference type="AlphaFoldDB" id="R4M0K8"/>
<dbReference type="UniPathway" id="UPA00109">
    <property type="reaction ID" value="UER00187"/>
</dbReference>
<sequence length="76" mass="7680">MRWGAEVYHALKSVLKKEGLSTGLGDEGGFAPDVAGTTAALDLISRAIESAGLRPGADVALALDAAATEFFTDGTG</sequence>
<gene>
    <name evidence="9" type="primary">eno</name>
    <name evidence="9" type="ORF">I917_07260</name>
</gene>
<dbReference type="PANTHER" id="PTHR11902:SF1">
    <property type="entry name" value="ENOLASE"/>
    <property type="match status" value="1"/>
</dbReference>
<evidence type="ECO:0000256" key="1">
    <source>
        <dbReference type="ARBA" id="ARBA00005031"/>
    </source>
</evidence>
<dbReference type="GO" id="GO:0000015">
    <property type="term" value="C:phosphopyruvate hydratase complex"/>
    <property type="evidence" value="ECO:0007669"/>
    <property type="project" value="InterPro"/>
</dbReference>
<dbReference type="GO" id="GO:0006096">
    <property type="term" value="P:glycolytic process"/>
    <property type="evidence" value="ECO:0007669"/>
    <property type="project" value="UniProtKB-UniPathway"/>
</dbReference>
<keyword evidence="5" id="KW-0964">Secreted</keyword>
<evidence type="ECO:0000313" key="10">
    <source>
        <dbReference type="Proteomes" id="UP000013563"/>
    </source>
</evidence>
<accession>R4M0K8</accession>
<evidence type="ECO:0000256" key="6">
    <source>
        <dbReference type="ARBA" id="ARBA00023152"/>
    </source>
</evidence>
<dbReference type="GO" id="GO:0004634">
    <property type="term" value="F:phosphopyruvate hydratase activity"/>
    <property type="evidence" value="ECO:0007669"/>
    <property type="project" value="UniProtKB-EC"/>
</dbReference>
<feature type="domain" description="Enolase C-terminal TIM barrel" evidence="8">
    <location>
        <begin position="1"/>
        <end position="76"/>
    </location>
</feature>
<reference evidence="9 10" key="1">
    <citation type="journal article" date="2013" name="Genome Announc.">
        <title>Whole-Genome Sequences of Four Clinical Isolates of Mycobacterium tuberculosis from Tamil Nadu, South India.</title>
        <authorList>
            <person name="Narayanan S."/>
            <person name="Deshpande U."/>
        </authorList>
    </citation>
    <scope>NUCLEOTIDE SEQUENCE [LARGE SCALE GENOMIC DNA]</scope>
    <source>
        <strain evidence="9 10">Haarlem/NITR202</strain>
    </source>
</reference>
<organism evidence="9 10">
    <name type="scientific">Mycobacterium tuberculosis str. Haarlem/NITR202</name>
    <dbReference type="NCBI Taxonomy" id="1304279"/>
    <lineage>
        <taxon>Bacteria</taxon>
        <taxon>Bacillati</taxon>
        <taxon>Actinomycetota</taxon>
        <taxon>Actinomycetes</taxon>
        <taxon>Mycobacteriales</taxon>
        <taxon>Mycobacteriaceae</taxon>
        <taxon>Mycobacterium</taxon>
        <taxon>Mycobacterium tuberculosis complex</taxon>
    </lineage>
</organism>
<dbReference type="EC" id="4.2.1.11" evidence="3"/>
<dbReference type="HOGENOM" id="CLU_2650640_0_0_11"/>
<name>R4M0K8_MYCTX</name>
<dbReference type="GO" id="GO:0000287">
    <property type="term" value="F:magnesium ion binding"/>
    <property type="evidence" value="ECO:0007669"/>
    <property type="project" value="InterPro"/>
</dbReference>
<comment type="similarity">
    <text evidence="2">Belongs to the enolase family.</text>
</comment>
<dbReference type="InterPro" id="IPR000941">
    <property type="entry name" value="Enolase"/>
</dbReference>
<evidence type="ECO:0000256" key="2">
    <source>
        <dbReference type="ARBA" id="ARBA00009604"/>
    </source>
</evidence>
<keyword evidence="6" id="KW-0324">Glycolysis</keyword>
<dbReference type="PATRIC" id="fig|1304279.3.peg.332"/>
<evidence type="ECO:0000256" key="4">
    <source>
        <dbReference type="ARBA" id="ARBA00017068"/>
    </source>
</evidence>
<protein>
    <recommendedName>
        <fullName evidence="4">Enolase</fullName>
        <ecNumber evidence="3">4.2.1.11</ecNumber>
    </recommendedName>
</protein>
<evidence type="ECO:0000256" key="5">
    <source>
        <dbReference type="ARBA" id="ARBA00022525"/>
    </source>
</evidence>
<dbReference type="EMBL" id="CP004886">
    <property type="protein sequence ID" value="AGL22738.1"/>
    <property type="molecule type" value="Genomic_DNA"/>
</dbReference>
<dbReference type="PANTHER" id="PTHR11902">
    <property type="entry name" value="ENOLASE"/>
    <property type="match status" value="1"/>
</dbReference>
<dbReference type="SMART" id="SM01192">
    <property type="entry name" value="Enolase_C"/>
    <property type="match status" value="1"/>
</dbReference>
<dbReference type="Proteomes" id="UP000013563">
    <property type="component" value="Chromosome"/>
</dbReference>
<dbReference type="InterPro" id="IPR036849">
    <property type="entry name" value="Enolase-like_C_sf"/>
</dbReference>
<dbReference type="InterPro" id="IPR020810">
    <property type="entry name" value="Enolase_C"/>
</dbReference>
<keyword evidence="7 9" id="KW-0456">Lyase</keyword>
<evidence type="ECO:0000256" key="3">
    <source>
        <dbReference type="ARBA" id="ARBA00012058"/>
    </source>
</evidence>
<dbReference type="SUPFAM" id="SSF51604">
    <property type="entry name" value="Enolase C-terminal domain-like"/>
    <property type="match status" value="1"/>
</dbReference>
<evidence type="ECO:0000256" key="7">
    <source>
        <dbReference type="ARBA" id="ARBA00023239"/>
    </source>
</evidence>
<evidence type="ECO:0000259" key="8">
    <source>
        <dbReference type="SMART" id="SM01192"/>
    </source>
</evidence>
<dbReference type="KEGG" id="mtuh:I917_07260"/>
<comment type="pathway">
    <text evidence="1">Carbohydrate degradation; glycolysis; pyruvate from D-glyceraldehyde 3-phosphate: step 4/5.</text>
</comment>
<proteinExistence type="inferred from homology"/>
<evidence type="ECO:0000313" key="9">
    <source>
        <dbReference type="EMBL" id="AGL22738.1"/>
    </source>
</evidence>